<feature type="region of interest" description="Disordered" evidence="4">
    <location>
        <begin position="217"/>
        <end position="267"/>
    </location>
</feature>
<evidence type="ECO:0000256" key="3">
    <source>
        <dbReference type="ARBA" id="ARBA00023242"/>
    </source>
</evidence>
<sequence>MEGRFVLISDRMKDIPNQVGQQGMILSVDVKPRLKWTRHLHEQFVDAVSQLGGAEKATPKSVMHVMAVPGLTLFHLKSHLQKYRLAKNRDVGTAIEDKKPNGLIADELKDWDDKSQPHFDQALLQHMQVDVQRKLQEQIEVQKHLQLRIEAQGKYLQSVLKKAQETLAGYTSNNLGTEAARTELSQLASAVETQCMSSSVTNADFIVFKHNLQNADSSMDSSLTSEKLELRENDAGQQRLEACSVSNPVNGRKSKARGETAEFDLNK</sequence>
<accession>A0AAP0B0F7</accession>
<evidence type="ECO:0000313" key="8">
    <source>
        <dbReference type="Proteomes" id="UP001418222"/>
    </source>
</evidence>
<evidence type="ECO:0000256" key="1">
    <source>
        <dbReference type="ARBA" id="ARBA00023015"/>
    </source>
</evidence>
<reference evidence="7 8" key="1">
    <citation type="journal article" date="2022" name="Nat. Plants">
        <title>Genomes of leafy and leafless Platanthera orchids illuminate the evolution of mycoheterotrophy.</title>
        <authorList>
            <person name="Li M.H."/>
            <person name="Liu K.W."/>
            <person name="Li Z."/>
            <person name="Lu H.C."/>
            <person name="Ye Q.L."/>
            <person name="Zhang D."/>
            <person name="Wang J.Y."/>
            <person name="Li Y.F."/>
            <person name="Zhong Z.M."/>
            <person name="Liu X."/>
            <person name="Yu X."/>
            <person name="Liu D.K."/>
            <person name="Tu X.D."/>
            <person name="Liu B."/>
            <person name="Hao Y."/>
            <person name="Liao X.Y."/>
            <person name="Jiang Y.T."/>
            <person name="Sun W.H."/>
            <person name="Chen J."/>
            <person name="Chen Y.Q."/>
            <person name="Ai Y."/>
            <person name="Zhai J.W."/>
            <person name="Wu S.S."/>
            <person name="Zhou Z."/>
            <person name="Hsiao Y.Y."/>
            <person name="Wu W.L."/>
            <person name="Chen Y.Y."/>
            <person name="Lin Y.F."/>
            <person name="Hsu J.L."/>
            <person name="Li C.Y."/>
            <person name="Wang Z.W."/>
            <person name="Zhao X."/>
            <person name="Zhong W.Y."/>
            <person name="Ma X.K."/>
            <person name="Ma L."/>
            <person name="Huang J."/>
            <person name="Chen G.Z."/>
            <person name="Huang M.Z."/>
            <person name="Huang L."/>
            <person name="Peng D.H."/>
            <person name="Luo Y.B."/>
            <person name="Zou S.Q."/>
            <person name="Chen S.P."/>
            <person name="Lan S."/>
            <person name="Tsai W.C."/>
            <person name="Van de Peer Y."/>
            <person name="Liu Z.J."/>
        </authorList>
    </citation>
    <scope>NUCLEOTIDE SEQUENCE [LARGE SCALE GENOMIC DNA]</scope>
    <source>
        <strain evidence="7">Lor287</strain>
    </source>
</reference>
<dbReference type="EMBL" id="JBBWWQ010000018">
    <property type="protein sequence ID" value="KAK8921783.1"/>
    <property type="molecule type" value="Genomic_DNA"/>
</dbReference>
<keyword evidence="3" id="KW-0539">Nucleus</keyword>
<dbReference type="Gene3D" id="1.10.10.60">
    <property type="entry name" value="Homeodomain-like"/>
    <property type="match status" value="1"/>
</dbReference>
<dbReference type="Pfam" id="PF00249">
    <property type="entry name" value="Myb_DNA-binding"/>
    <property type="match status" value="1"/>
</dbReference>
<name>A0AAP0B0F7_9ASPA</name>
<gene>
    <name evidence="7" type="primary">APL</name>
    <name evidence="7" type="ORF">KSP39_PZI020260</name>
</gene>
<organism evidence="7 8">
    <name type="scientific">Platanthera zijinensis</name>
    <dbReference type="NCBI Taxonomy" id="2320716"/>
    <lineage>
        <taxon>Eukaryota</taxon>
        <taxon>Viridiplantae</taxon>
        <taxon>Streptophyta</taxon>
        <taxon>Embryophyta</taxon>
        <taxon>Tracheophyta</taxon>
        <taxon>Spermatophyta</taxon>
        <taxon>Magnoliopsida</taxon>
        <taxon>Liliopsida</taxon>
        <taxon>Asparagales</taxon>
        <taxon>Orchidaceae</taxon>
        <taxon>Orchidoideae</taxon>
        <taxon>Orchideae</taxon>
        <taxon>Orchidinae</taxon>
        <taxon>Platanthera</taxon>
    </lineage>
</organism>
<evidence type="ECO:0000259" key="6">
    <source>
        <dbReference type="Pfam" id="PF14379"/>
    </source>
</evidence>
<protein>
    <submittedName>
        <fullName evidence="7">Myb family transcription factor APL</fullName>
    </submittedName>
</protein>
<dbReference type="PANTHER" id="PTHR31499:SF11">
    <property type="entry name" value="MYB FAMILY TRANSCRIPTION FACTOR PHL8"/>
    <property type="match status" value="1"/>
</dbReference>
<evidence type="ECO:0000256" key="4">
    <source>
        <dbReference type="SAM" id="MobiDB-lite"/>
    </source>
</evidence>
<feature type="compositionally biased region" description="Basic and acidic residues" evidence="4">
    <location>
        <begin position="256"/>
        <end position="267"/>
    </location>
</feature>
<dbReference type="InterPro" id="IPR001005">
    <property type="entry name" value="SANT/Myb"/>
</dbReference>
<dbReference type="GO" id="GO:0003700">
    <property type="term" value="F:DNA-binding transcription factor activity"/>
    <property type="evidence" value="ECO:0007669"/>
    <property type="project" value="InterPro"/>
</dbReference>
<keyword evidence="2" id="KW-0804">Transcription</keyword>
<dbReference type="GO" id="GO:0003677">
    <property type="term" value="F:DNA binding"/>
    <property type="evidence" value="ECO:0007669"/>
    <property type="project" value="InterPro"/>
</dbReference>
<dbReference type="InterPro" id="IPR006447">
    <property type="entry name" value="Myb_dom_plants"/>
</dbReference>
<dbReference type="Pfam" id="PF14379">
    <property type="entry name" value="Myb_CC_LHEQLE"/>
    <property type="match status" value="1"/>
</dbReference>
<comment type="caution">
    <text evidence="7">The sequence shown here is derived from an EMBL/GenBank/DDBJ whole genome shotgun (WGS) entry which is preliminary data.</text>
</comment>
<evidence type="ECO:0000313" key="7">
    <source>
        <dbReference type="EMBL" id="KAK8921783.1"/>
    </source>
</evidence>
<dbReference type="Proteomes" id="UP001418222">
    <property type="component" value="Unassembled WGS sequence"/>
</dbReference>
<dbReference type="FunFam" id="1.10.10.60:FF:000002">
    <property type="entry name" value="Myb family transcription factor"/>
    <property type="match status" value="1"/>
</dbReference>
<dbReference type="InterPro" id="IPR025756">
    <property type="entry name" value="Myb_CC_LHEQLE"/>
</dbReference>
<feature type="domain" description="MYB-CC type transcription factor LHEQLE-containing" evidence="6">
    <location>
        <begin position="126"/>
        <end position="166"/>
    </location>
</feature>
<evidence type="ECO:0000259" key="5">
    <source>
        <dbReference type="Pfam" id="PF00249"/>
    </source>
</evidence>
<evidence type="ECO:0000256" key="2">
    <source>
        <dbReference type="ARBA" id="ARBA00023163"/>
    </source>
</evidence>
<dbReference type="AlphaFoldDB" id="A0AAP0B0F7"/>
<dbReference type="InterPro" id="IPR046955">
    <property type="entry name" value="PHR1-like"/>
</dbReference>
<feature type="domain" description="Myb-like" evidence="5">
    <location>
        <begin position="33"/>
        <end position="84"/>
    </location>
</feature>
<dbReference type="SUPFAM" id="SSF46689">
    <property type="entry name" value="Homeodomain-like"/>
    <property type="match status" value="1"/>
</dbReference>
<keyword evidence="8" id="KW-1185">Reference proteome</keyword>
<proteinExistence type="predicted"/>
<keyword evidence="1" id="KW-0805">Transcription regulation</keyword>
<dbReference type="InterPro" id="IPR009057">
    <property type="entry name" value="Homeodomain-like_sf"/>
</dbReference>
<dbReference type="PANTHER" id="PTHR31499">
    <property type="entry name" value="MYB FAMILY TRANSCRIPTION FACTOR PHL11"/>
    <property type="match status" value="1"/>
</dbReference>
<dbReference type="NCBIfam" id="TIGR01557">
    <property type="entry name" value="myb_SHAQKYF"/>
    <property type="match status" value="1"/>
</dbReference>